<proteinExistence type="predicted"/>
<organism evidence="1 2">
    <name type="scientific">Streptomyces violascens</name>
    <dbReference type="NCBI Taxonomy" id="67381"/>
    <lineage>
        <taxon>Bacteria</taxon>
        <taxon>Bacillati</taxon>
        <taxon>Actinomycetota</taxon>
        <taxon>Actinomycetes</taxon>
        <taxon>Kitasatosporales</taxon>
        <taxon>Streptomycetaceae</taxon>
        <taxon>Streptomyces</taxon>
    </lineage>
</organism>
<gene>
    <name evidence="1" type="ORF">Sviol_62760</name>
</gene>
<dbReference type="RefSeq" id="WP_189963347.1">
    <property type="nucleotide sequence ID" value="NZ_BMUA01000008.1"/>
</dbReference>
<name>A0ABQ3QX75_9ACTN</name>
<reference evidence="1" key="1">
    <citation type="submission" date="2024-05" db="EMBL/GenBank/DDBJ databases">
        <title>Whole genome shotgun sequence of Streptomyces violascens NBRC 12920.</title>
        <authorList>
            <person name="Komaki H."/>
            <person name="Tamura T."/>
        </authorList>
    </citation>
    <scope>NUCLEOTIDE SEQUENCE</scope>
    <source>
        <strain evidence="1">NBRC 12920</strain>
    </source>
</reference>
<evidence type="ECO:0000313" key="2">
    <source>
        <dbReference type="Proteomes" id="UP001050808"/>
    </source>
</evidence>
<evidence type="ECO:0000313" key="1">
    <source>
        <dbReference type="EMBL" id="GHI41868.1"/>
    </source>
</evidence>
<comment type="caution">
    <text evidence="1">The sequence shown here is derived from an EMBL/GenBank/DDBJ whole genome shotgun (WGS) entry which is preliminary data.</text>
</comment>
<dbReference type="EMBL" id="BNDY01000017">
    <property type="protein sequence ID" value="GHI41868.1"/>
    <property type="molecule type" value="Genomic_DNA"/>
</dbReference>
<sequence>MSTDRTPVDGPFRIHVDATPTGATLDVTHYLTTVLLSLAAAAEEDGEGLLAELVEVAGLARSAQAQGRDSHAAHERDERVAALLAEVADEGLIPVYGPAVGRLADRLREIAAPRPVPSQREAGAA</sequence>
<dbReference type="Proteomes" id="UP001050808">
    <property type="component" value="Unassembled WGS sequence"/>
</dbReference>
<keyword evidence="2" id="KW-1185">Reference proteome</keyword>
<accession>A0ABQ3QX75</accession>
<protein>
    <submittedName>
        <fullName evidence="1">Uncharacterized protein</fullName>
    </submittedName>
</protein>